<accession>A0A8S1F9I7</accession>
<keyword evidence="2" id="KW-1185">Reference proteome</keyword>
<organism evidence="1 2">
    <name type="scientific">Caenorhabditis bovis</name>
    <dbReference type="NCBI Taxonomy" id="2654633"/>
    <lineage>
        <taxon>Eukaryota</taxon>
        <taxon>Metazoa</taxon>
        <taxon>Ecdysozoa</taxon>
        <taxon>Nematoda</taxon>
        <taxon>Chromadorea</taxon>
        <taxon>Rhabditida</taxon>
        <taxon>Rhabditina</taxon>
        <taxon>Rhabditomorpha</taxon>
        <taxon>Rhabditoidea</taxon>
        <taxon>Rhabditidae</taxon>
        <taxon>Peloderinae</taxon>
        <taxon>Caenorhabditis</taxon>
    </lineage>
</organism>
<comment type="caution">
    <text evidence="1">The sequence shown here is derived from an EMBL/GenBank/DDBJ whole genome shotgun (WGS) entry which is preliminary data.</text>
</comment>
<protein>
    <submittedName>
        <fullName evidence="1">Uncharacterized protein</fullName>
    </submittedName>
</protein>
<name>A0A8S1F9I7_9PELO</name>
<proteinExistence type="predicted"/>
<dbReference type="EMBL" id="CADEPM010000010">
    <property type="protein sequence ID" value="CAB3410404.1"/>
    <property type="molecule type" value="Genomic_DNA"/>
</dbReference>
<dbReference type="Proteomes" id="UP000494206">
    <property type="component" value="Unassembled WGS sequence"/>
</dbReference>
<evidence type="ECO:0000313" key="1">
    <source>
        <dbReference type="EMBL" id="CAB3410404.1"/>
    </source>
</evidence>
<reference evidence="1 2" key="1">
    <citation type="submission" date="2020-04" db="EMBL/GenBank/DDBJ databases">
        <authorList>
            <person name="Laetsch R D."/>
            <person name="Stevens L."/>
            <person name="Kumar S."/>
            <person name="Blaxter L. M."/>
        </authorList>
    </citation>
    <scope>NUCLEOTIDE SEQUENCE [LARGE SCALE GENOMIC DNA]</scope>
</reference>
<dbReference type="AlphaFoldDB" id="A0A8S1F9I7"/>
<sequence length="95" mass="10805">MWSDMMIIKASTIINIERDVKKACGLLIVHGARRHWLKGPVKISEHNVKIEDDEIVLEAGEQYVPVSICQLVFPPNEIIDCDPPHTTQLEFIPTE</sequence>
<evidence type="ECO:0000313" key="2">
    <source>
        <dbReference type="Proteomes" id="UP000494206"/>
    </source>
</evidence>
<gene>
    <name evidence="1" type="ORF">CBOVIS_LOCUS11934</name>
</gene>